<keyword evidence="2" id="KW-1185">Reference proteome</keyword>
<dbReference type="KEGG" id="vg:26642925"/>
<evidence type="ECO:0000313" key="2">
    <source>
        <dbReference type="Proteomes" id="UP000027493"/>
    </source>
</evidence>
<dbReference type="InterPro" id="IPR057004">
    <property type="entry name" value="Gp90-like"/>
</dbReference>
<dbReference type="EMBL" id="AB920995">
    <property type="protein sequence ID" value="BAP15810.1"/>
    <property type="molecule type" value="Genomic_DNA"/>
</dbReference>
<protein>
    <submittedName>
        <fullName evidence="1">Uncharacterized protein</fullName>
    </submittedName>
</protein>
<accession>A0A068Q6X6</accession>
<dbReference type="GeneID" id="26642925"/>
<dbReference type="Proteomes" id="UP000027493">
    <property type="component" value="Segment"/>
</dbReference>
<sequence length="125" mass="14029">MSAPRCPTWSSNMRVIEKEMLAAIRAGRNWKSDNTEVRYAPPDAGGWETPQVFLHGNLIARARPAGDPRNEWEFTLAGWNTPTTRSRINALMGAFRLGEGVSTRKGQAYWSYPNGGKTIGNDEWF</sequence>
<organism evidence="1 2">
    <name type="scientific">Ralstonia phage RSJ2</name>
    <dbReference type="NCBI Taxonomy" id="1481785"/>
    <lineage>
        <taxon>Viruses</taxon>
        <taxon>Duplodnaviria</taxon>
        <taxon>Heunggongvirae</taxon>
        <taxon>Uroviricota</taxon>
        <taxon>Caudoviricetes</taxon>
        <taxon>Autographivirales</taxon>
        <taxon>Autonotataviridae</taxon>
        <taxon>Risjevirus</taxon>
        <taxon>Risjevirus RSJ2</taxon>
    </lineage>
</organism>
<dbReference type="OrthoDB" id="18760at10239"/>
<dbReference type="RefSeq" id="YP_009216542.1">
    <property type="nucleotide sequence ID" value="NC_028988.1"/>
</dbReference>
<dbReference type="Pfam" id="PF23790">
    <property type="entry name" value="Kyano_Gp96"/>
    <property type="match status" value="1"/>
</dbReference>
<proteinExistence type="predicted"/>
<name>A0A068Q6X6_9CAUD</name>
<reference evidence="1 2" key="1">
    <citation type="submission" date="2014-03" db="EMBL/GenBank/DDBJ databases">
        <title>Isolation and characterization of bacteriophages infecting R. solanacearum from Thailand.</title>
        <authorList>
            <person name="Narulita E."/>
            <person name="Kawasaki T."/>
            <person name="Fujie M."/>
            <person name="Yamada T."/>
        </authorList>
    </citation>
    <scope>NUCLEOTIDE SEQUENCE [LARGE SCALE GENOMIC DNA]</scope>
</reference>
<evidence type="ECO:0000313" key="1">
    <source>
        <dbReference type="EMBL" id="BAP15810.1"/>
    </source>
</evidence>